<feature type="transmembrane region" description="Helical" evidence="12">
    <location>
        <begin position="84"/>
        <end position="105"/>
    </location>
</feature>
<evidence type="ECO:0000256" key="2">
    <source>
        <dbReference type="ARBA" id="ARBA00022475"/>
    </source>
</evidence>
<dbReference type="Gene3D" id="1.20.1070.10">
    <property type="entry name" value="Rhodopsin 7-helix transmembrane proteins"/>
    <property type="match status" value="1"/>
</dbReference>
<feature type="transmembrane region" description="Helical" evidence="12">
    <location>
        <begin position="156"/>
        <end position="176"/>
    </location>
</feature>
<sequence length="345" mass="38960">MEPPEKMREHGHKEKDDLDSFLCLMGTRNWAEVTEFLLLGLSNHPEMQPIIFGVILSMYLVAMTGNTMLIIVAYTDPKLQSPMYFLLSQLSFIDILLTTIIVPQMLVHTVTGFQTIPFKNCITQLFFFMAIGSMEGHLLAAMAYDRYVAICKPLRYSAIVTHSLCLRITLTSWVIVSLNSLLYSVLVAQLTFCGNQVTHFFCDITPLLKLSCTRPVVNEMLIFTEGAAIVISPFFFILASHVQIGAAIARLHSAAALKKAMSTCSSHILVVLLLYGSVIRMYLRPSSSYNLDQDRQVAIFYTVVTPMLNPMIYSLRNQEVKDALWRFWKKIQYVCASGDFQPALQ</sequence>
<dbReference type="InterPro" id="IPR000725">
    <property type="entry name" value="Olfact_rcpt"/>
</dbReference>
<accession>A0A6P5IM82</accession>
<evidence type="ECO:0000256" key="4">
    <source>
        <dbReference type="ARBA" id="ARBA00022692"/>
    </source>
</evidence>
<evidence type="ECO:0000256" key="11">
    <source>
        <dbReference type="RuleBase" id="RU000688"/>
    </source>
</evidence>
<evidence type="ECO:0000256" key="9">
    <source>
        <dbReference type="ARBA" id="ARBA00023170"/>
    </source>
</evidence>
<keyword evidence="5 12" id="KW-0552">Olfaction</keyword>
<reference evidence="15" key="1">
    <citation type="submission" date="2025-08" db="UniProtKB">
        <authorList>
            <consortium name="RefSeq"/>
        </authorList>
    </citation>
    <scope>IDENTIFICATION</scope>
    <source>
        <tissue evidence="15">Spleen</tissue>
    </source>
</reference>
<feature type="transmembrane region" description="Helical" evidence="12">
    <location>
        <begin position="298"/>
        <end position="316"/>
    </location>
</feature>
<dbReference type="PRINTS" id="PR00245">
    <property type="entry name" value="OLFACTORYR"/>
</dbReference>
<name>A0A6P5IM82_PHACI</name>
<dbReference type="PROSITE" id="PS00237">
    <property type="entry name" value="G_PROTEIN_RECEP_F1_1"/>
    <property type="match status" value="1"/>
</dbReference>
<evidence type="ECO:0000256" key="6">
    <source>
        <dbReference type="ARBA" id="ARBA00022989"/>
    </source>
</evidence>
<keyword evidence="2 12" id="KW-1003">Cell membrane</keyword>
<evidence type="ECO:0000256" key="1">
    <source>
        <dbReference type="ARBA" id="ARBA00004651"/>
    </source>
</evidence>
<feature type="domain" description="G-protein coupled receptors family 1 profile" evidence="13">
    <location>
        <begin position="65"/>
        <end position="313"/>
    </location>
</feature>
<feature type="transmembrane region" description="Helical" evidence="12">
    <location>
        <begin position="125"/>
        <end position="144"/>
    </location>
</feature>
<dbReference type="PROSITE" id="PS50262">
    <property type="entry name" value="G_PROTEIN_RECEP_F1_2"/>
    <property type="match status" value="1"/>
</dbReference>
<gene>
    <name evidence="15" type="primary">LOC110194968</name>
</gene>
<evidence type="ECO:0000256" key="7">
    <source>
        <dbReference type="ARBA" id="ARBA00023040"/>
    </source>
</evidence>
<feature type="transmembrane region" description="Helical" evidence="12">
    <location>
        <begin position="50"/>
        <end position="72"/>
    </location>
</feature>
<comment type="similarity">
    <text evidence="11">Belongs to the G-protein coupled receptor 1 family.</text>
</comment>
<evidence type="ECO:0000256" key="3">
    <source>
        <dbReference type="ARBA" id="ARBA00022606"/>
    </source>
</evidence>
<keyword evidence="3 12" id="KW-0716">Sensory transduction</keyword>
<evidence type="ECO:0000256" key="8">
    <source>
        <dbReference type="ARBA" id="ARBA00023136"/>
    </source>
</evidence>
<dbReference type="GO" id="GO:0004984">
    <property type="term" value="F:olfactory receptor activity"/>
    <property type="evidence" value="ECO:0007669"/>
    <property type="project" value="InterPro"/>
</dbReference>
<evidence type="ECO:0000256" key="10">
    <source>
        <dbReference type="ARBA" id="ARBA00023224"/>
    </source>
</evidence>
<protein>
    <recommendedName>
        <fullName evidence="12">Olfactory receptor</fullName>
    </recommendedName>
</protein>
<keyword evidence="10 11" id="KW-0807">Transducer</keyword>
<dbReference type="InParanoid" id="A0A6P5IM82"/>
<dbReference type="InterPro" id="IPR000276">
    <property type="entry name" value="GPCR_Rhodpsn"/>
</dbReference>
<keyword evidence="14" id="KW-1185">Reference proteome</keyword>
<comment type="subcellular location">
    <subcellularLocation>
        <location evidence="1 12">Cell membrane</location>
        <topology evidence="1 12">Multi-pass membrane protein</topology>
    </subcellularLocation>
</comment>
<feature type="transmembrane region" description="Helical" evidence="12">
    <location>
        <begin position="227"/>
        <end position="248"/>
    </location>
</feature>
<dbReference type="GO" id="GO:0005886">
    <property type="term" value="C:plasma membrane"/>
    <property type="evidence" value="ECO:0007669"/>
    <property type="project" value="UniProtKB-SubCell"/>
</dbReference>
<keyword evidence="4 11" id="KW-0812">Transmembrane</keyword>
<dbReference type="FunFam" id="1.20.1070.10:FF:000015">
    <property type="entry name" value="Olfactory receptor"/>
    <property type="match status" value="1"/>
</dbReference>
<dbReference type="RefSeq" id="XP_020823257.1">
    <property type="nucleotide sequence ID" value="XM_020967598.1"/>
</dbReference>
<dbReference type="PANTHER" id="PTHR26453">
    <property type="entry name" value="OLFACTORY RECEPTOR"/>
    <property type="match status" value="1"/>
</dbReference>
<evidence type="ECO:0000313" key="14">
    <source>
        <dbReference type="Proteomes" id="UP000515140"/>
    </source>
</evidence>
<keyword evidence="8 12" id="KW-0472">Membrane</keyword>
<dbReference type="KEGG" id="pcw:110194968"/>
<dbReference type="GeneID" id="110194968"/>
<dbReference type="SUPFAM" id="SSF81321">
    <property type="entry name" value="Family A G protein-coupled receptor-like"/>
    <property type="match status" value="1"/>
</dbReference>
<proteinExistence type="inferred from homology"/>
<evidence type="ECO:0000256" key="12">
    <source>
        <dbReference type="RuleBase" id="RU363047"/>
    </source>
</evidence>
<organism evidence="14 15">
    <name type="scientific">Phascolarctos cinereus</name>
    <name type="common">Koala</name>
    <dbReference type="NCBI Taxonomy" id="38626"/>
    <lineage>
        <taxon>Eukaryota</taxon>
        <taxon>Metazoa</taxon>
        <taxon>Chordata</taxon>
        <taxon>Craniata</taxon>
        <taxon>Vertebrata</taxon>
        <taxon>Euteleostomi</taxon>
        <taxon>Mammalia</taxon>
        <taxon>Metatheria</taxon>
        <taxon>Diprotodontia</taxon>
        <taxon>Phascolarctidae</taxon>
        <taxon>Phascolarctos</taxon>
    </lineage>
</organism>
<dbReference type="Pfam" id="PF13853">
    <property type="entry name" value="7tm_4"/>
    <property type="match status" value="1"/>
</dbReference>
<evidence type="ECO:0000259" key="13">
    <source>
        <dbReference type="PROSITE" id="PS50262"/>
    </source>
</evidence>
<keyword evidence="9 11" id="KW-0675">Receptor</keyword>
<evidence type="ECO:0000313" key="15">
    <source>
        <dbReference type="RefSeq" id="XP_020823257.1"/>
    </source>
</evidence>
<keyword evidence="6 12" id="KW-1133">Transmembrane helix</keyword>
<dbReference type="Proteomes" id="UP000515140">
    <property type="component" value="Unplaced"/>
</dbReference>
<dbReference type="InterPro" id="IPR017452">
    <property type="entry name" value="GPCR_Rhodpsn_7TM"/>
</dbReference>
<dbReference type="PRINTS" id="PR00237">
    <property type="entry name" value="GPCRRHODOPSN"/>
</dbReference>
<dbReference type="GO" id="GO:0004930">
    <property type="term" value="F:G protein-coupled receptor activity"/>
    <property type="evidence" value="ECO:0007669"/>
    <property type="project" value="UniProtKB-KW"/>
</dbReference>
<keyword evidence="7 11" id="KW-0297">G-protein coupled receptor</keyword>
<dbReference type="AlphaFoldDB" id="A0A6P5IM82"/>
<evidence type="ECO:0000256" key="5">
    <source>
        <dbReference type="ARBA" id="ARBA00022725"/>
    </source>
</evidence>
<feature type="transmembrane region" description="Helical" evidence="12">
    <location>
        <begin position="260"/>
        <end position="278"/>
    </location>
</feature>